<keyword evidence="7" id="KW-0560">Oxidoreductase</keyword>
<keyword evidence="6" id="KW-0288">FMN</keyword>
<dbReference type="EC" id="1.4.3.5" evidence="4"/>
<proteinExistence type="predicted"/>
<dbReference type="GO" id="GO:0008615">
    <property type="term" value="P:pyridoxine biosynthetic process"/>
    <property type="evidence" value="ECO:0007669"/>
    <property type="project" value="InterPro"/>
</dbReference>
<name>A0A5B0MNC7_PUCGR</name>
<keyword evidence="5" id="KW-0285">Flavoprotein</keyword>
<dbReference type="UniPathway" id="UPA01068">
    <property type="reaction ID" value="UER00304"/>
</dbReference>
<dbReference type="GO" id="GO:0010181">
    <property type="term" value="F:FMN binding"/>
    <property type="evidence" value="ECO:0007669"/>
    <property type="project" value="InterPro"/>
</dbReference>
<reference evidence="8 9" key="1">
    <citation type="submission" date="2019-05" db="EMBL/GenBank/DDBJ databases">
        <title>Emergence of the Ug99 lineage of the wheat stem rust pathogen through somatic hybridization.</title>
        <authorList>
            <person name="Li F."/>
            <person name="Upadhyaya N.M."/>
            <person name="Sperschneider J."/>
            <person name="Matny O."/>
            <person name="Nguyen-Phuc H."/>
            <person name="Mago R."/>
            <person name="Raley C."/>
            <person name="Miller M.E."/>
            <person name="Silverstein K.A.T."/>
            <person name="Henningsen E."/>
            <person name="Hirsch C.D."/>
            <person name="Visser B."/>
            <person name="Pretorius Z.A."/>
            <person name="Steffenson B.J."/>
            <person name="Schwessinger B."/>
            <person name="Dodds P.N."/>
            <person name="Figueroa M."/>
        </authorList>
    </citation>
    <scope>NUCLEOTIDE SEQUENCE [LARGE SCALE GENOMIC DNA]</scope>
    <source>
        <strain evidence="8">21-0</strain>
    </source>
</reference>
<dbReference type="SUPFAM" id="SSF50475">
    <property type="entry name" value="FMN-binding split barrel"/>
    <property type="match status" value="1"/>
</dbReference>
<dbReference type="InterPro" id="IPR012349">
    <property type="entry name" value="Split_barrel_FMN-bd"/>
</dbReference>
<keyword evidence="9" id="KW-1185">Reference proteome</keyword>
<comment type="cofactor">
    <cofactor evidence="1">
        <name>FMN</name>
        <dbReference type="ChEBI" id="CHEBI:58210"/>
    </cofactor>
</comment>
<dbReference type="PANTHER" id="PTHR10851">
    <property type="entry name" value="PYRIDOXINE-5-PHOSPHATE OXIDASE"/>
    <property type="match status" value="1"/>
</dbReference>
<comment type="pathway">
    <text evidence="2">Cofactor metabolism; pyridoxal 5'-phosphate salvage; pyridoxal 5'-phosphate from pyridoxamine 5'-phosphate: step 1/1.</text>
</comment>
<evidence type="ECO:0000313" key="8">
    <source>
        <dbReference type="EMBL" id="KAA1077972.1"/>
    </source>
</evidence>
<evidence type="ECO:0000256" key="2">
    <source>
        <dbReference type="ARBA" id="ARBA00004738"/>
    </source>
</evidence>
<dbReference type="InterPro" id="IPR000659">
    <property type="entry name" value="Pyridox_Oxase"/>
</dbReference>
<evidence type="ECO:0000256" key="7">
    <source>
        <dbReference type="ARBA" id="ARBA00023002"/>
    </source>
</evidence>
<evidence type="ECO:0000256" key="1">
    <source>
        <dbReference type="ARBA" id="ARBA00001917"/>
    </source>
</evidence>
<dbReference type="OrthoDB" id="303614at2759"/>
<accession>A0A5B0MNC7</accession>
<dbReference type="EMBL" id="VSWC01000144">
    <property type="protein sequence ID" value="KAA1077972.1"/>
    <property type="molecule type" value="Genomic_DNA"/>
</dbReference>
<dbReference type="Gene3D" id="2.30.110.10">
    <property type="entry name" value="Electron Transport, Fmn-binding Protein, Chain A"/>
    <property type="match status" value="1"/>
</dbReference>
<protein>
    <recommendedName>
        <fullName evidence="4">pyridoxal 5'-phosphate synthase</fullName>
        <ecNumber evidence="4">1.4.3.5</ecNumber>
    </recommendedName>
</protein>
<sequence>MMSSTVTEITQHQQYHSVGLEEQDLEGAEPLELFKRSFEDAQRSRLVAEPEVMCLSTAILAGEVSSRFVLLKKIKPTTGLVFFTNYNSQKAQEICQKPHVLAAF</sequence>
<evidence type="ECO:0000256" key="3">
    <source>
        <dbReference type="ARBA" id="ARBA00005037"/>
    </source>
</evidence>
<organism evidence="8 9">
    <name type="scientific">Puccinia graminis f. sp. tritici</name>
    <dbReference type="NCBI Taxonomy" id="56615"/>
    <lineage>
        <taxon>Eukaryota</taxon>
        <taxon>Fungi</taxon>
        <taxon>Dikarya</taxon>
        <taxon>Basidiomycota</taxon>
        <taxon>Pucciniomycotina</taxon>
        <taxon>Pucciniomycetes</taxon>
        <taxon>Pucciniales</taxon>
        <taxon>Pucciniaceae</taxon>
        <taxon>Puccinia</taxon>
    </lineage>
</organism>
<dbReference type="AlphaFoldDB" id="A0A5B0MNC7"/>
<dbReference type="Proteomes" id="UP000324748">
    <property type="component" value="Unassembled WGS sequence"/>
</dbReference>
<comment type="caution">
    <text evidence="8">The sequence shown here is derived from an EMBL/GenBank/DDBJ whole genome shotgun (WGS) entry which is preliminary data.</text>
</comment>
<dbReference type="PANTHER" id="PTHR10851:SF0">
    <property type="entry name" value="PYRIDOXINE-5'-PHOSPHATE OXIDASE"/>
    <property type="match status" value="1"/>
</dbReference>
<evidence type="ECO:0000256" key="6">
    <source>
        <dbReference type="ARBA" id="ARBA00022643"/>
    </source>
</evidence>
<evidence type="ECO:0000256" key="5">
    <source>
        <dbReference type="ARBA" id="ARBA00022630"/>
    </source>
</evidence>
<dbReference type="GO" id="GO:0004733">
    <property type="term" value="F:pyridoxamine phosphate oxidase activity"/>
    <property type="evidence" value="ECO:0007669"/>
    <property type="project" value="UniProtKB-EC"/>
</dbReference>
<gene>
    <name evidence="8" type="ORF">PGT21_025467</name>
</gene>
<evidence type="ECO:0000313" key="9">
    <source>
        <dbReference type="Proteomes" id="UP000324748"/>
    </source>
</evidence>
<comment type="pathway">
    <text evidence="3">Cofactor metabolism; pyridoxal 5'-phosphate salvage; pyridoxal 5'-phosphate from pyridoxine 5'-phosphate: step 1/1.</text>
</comment>
<evidence type="ECO:0000256" key="4">
    <source>
        <dbReference type="ARBA" id="ARBA00012801"/>
    </source>
</evidence>